<dbReference type="InterPro" id="IPR039448">
    <property type="entry name" value="Beta_helix"/>
</dbReference>
<feature type="chain" id="PRO_5045040976" description="Right handed beta helix domain-containing protein" evidence="1">
    <location>
        <begin position="32"/>
        <end position="510"/>
    </location>
</feature>
<evidence type="ECO:0000256" key="1">
    <source>
        <dbReference type="SAM" id="SignalP"/>
    </source>
</evidence>
<organism evidence="3 4">
    <name type="scientific">Phytohabitans aurantiacus</name>
    <dbReference type="NCBI Taxonomy" id="3016789"/>
    <lineage>
        <taxon>Bacteria</taxon>
        <taxon>Bacillati</taxon>
        <taxon>Actinomycetota</taxon>
        <taxon>Actinomycetes</taxon>
        <taxon>Micromonosporales</taxon>
        <taxon>Micromonosporaceae</taxon>
    </lineage>
</organism>
<evidence type="ECO:0000313" key="4">
    <source>
        <dbReference type="Proteomes" id="UP001144280"/>
    </source>
</evidence>
<dbReference type="SUPFAM" id="SSF51126">
    <property type="entry name" value="Pectin lyase-like"/>
    <property type="match status" value="1"/>
</dbReference>
<feature type="signal peptide" evidence="1">
    <location>
        <begin position="1"/>
        <end position="31"/>
    </location>
</feature>
<evidence type="ECO:0000259" key="2">
    <source>
        <dbReference type="Pfam" id="PF13229"/>
    </source>
</evidence>
<name>A0ABQ5QV78_9ACTN</name>
<sequence>MKRSHIIRTLALGVGALLVAAAAVPVTPASAAGGGGRHYFVDCAQGSDAGPGTAGRPWRTLARVNTTQLKPGDAVRLRAGTTCTGTLAPRGSGTPRRPITLGAYGVGSAPHIDGGGARAAVFLHNVQGWELRDLRISNAGPPPTAGQQRVGLYVLLEDFGIGRHYKVSRVSVHDVNGCDCRFPGPSGGIVFEAGGASVPTGFDGISVRDNAVSTVDRIGIGTFSSWQRRDIHPEGPGTSFVPITGVTMERNRLTDIGGDGVAILNGVGARVRHNVIDGYNTRSLDYNVGMYAWNSDRTLFEYNEVAGGRGVGMAFALEGANDGTVYQYNLTRDNGGGFLYACNSDGSTSRNGVVRYNISQNDVGGSNFFGIFTLLCDPQPNTVVHNNTFYAPTSERIVNNAGTTAVRFVNNVFVGRPAGSVIRDPHGDYAHNLYQNVPAPPGDTAAVTGAPMLAAPGTASSLATTDGYLLLAGSPALGAGTAVPGVRRDFFGNPVPADGANIGAYQGPGR</sequence>
<dbReference type="Pfam" id="PF13229">
    <property type="entry name" value="Beta_helix"/>
    <property type="match status" value="1"/>
</dbReference>
<evidence type="ECO:0000313" key="3">
    <source>
        <dbReference type="EMBL" id="GLH98485.1"/>
    </source>
</evidence>
<reference evidence="3" key="1">
    <citation type="submission" date="2022-12" db="EMBL/GenBank/DDBJ databases">
        <title>New Phytohabitans aurantiacus sp. RD004123 nov., an actinomycete isolated from soil.</title>
        <authorList>
            <person name="Triningsih D.W."/>
            <person name="Harunari E."/>
            <person name="Igarashi Y."/>
        </authorList>
    </citation>
    <scope>NUCLEOTIDE SEQUENCE</scope>
    <source>
        <strain evidence="3">RD004123</strain>
    </source>
</reference>
<dbReference type="InterPro" id="IPR011050">
    <property type="entry name" value="Pectin_lyase_fold/virulence"/>
</dbReference>
<proteinExistence type="predicted"/>
<dbReference type="InterPro" id="IPR012334">
    <property type="entry name" value="Pectin_lyas_fold"/>
</dbReference>
<keyword evidence="4" id="KW-1185">Reference proteome</keyword>
<comment type="caution">
    <text evidence="3">The sequence shown here is derived from an EMBL/GenBank/DDBJ whole genome shotgun (WGS) entry which is preliminary data.</text>
</comment>
<feature type="domain" description="Right handed beta helix" evidence="2">
    <location>
        <begin position="245"/>
        <end position="354"/>
    </location>
</feature>
<dbReference type="EMBL" id="BSDI01000017">
    <property type="protein sequence ID" value="GLH98485.1"/>
    <property type="molecule type" value="Genomic_DNA"/>
</dbReference>
<keyword evidence="1" id="KW-0732">Signal</keyword>
<dbReference type="Proteomes" id="UP001144280">
    <property type="component" value="Unassembled WGS sequence"/>
</dbReference>
<dbReference type="Gene3D" id="2.160.20.10">
    <property type="entry name" value="Single-stranded right-handed beta-helix, Pectin lyase-like"/>
    <property type="match status" value="1"/>
</dbReference>
<protein>
    <recommendedName>
        <fullName evidence="2">Right handed beta helix domain-containing protein</fullName>
    </recommendedName>
</protein>
<accession>A0ABQ5QV78</accession>
<gene>
    <name evidence="3" type="ORF">Pa4123_37600</name>
</gene>
<dbReference type="RefSeq" id="WP_281897426.1">
    <property type="nucleotide sequence ID" value="NZ_BSDI01000017.1"/>
</dbReference>